<dbReference type="PANTHER" id="PTHR21301:SF12">
    <property type="match status" value="1"/>
</dbReference>
<dbReference type="AlphaFoldDB" id="A0AAN8JGS8"/>
<sequence>MHRLSNLVNIILKPLCKHVKSFLRDGIDFLSKLSKTMIPGSTLVSCDIVNLYSNIDSKLGHMAMEHWVNKHRDEIPGRFTTKFIFEALDLVITINIFYSDANYYSQIKGVAMGTKVAPTYATLSLGYLEVLFIMM</sequence>
<evidence type="ECO:0000313" key="1">
    <source>
        <dbReference type="EMBL" id="KAK6175989.1"/>
    </source>
</evidence>
<dbReference type="Proteomes" id="UP001347796">
    <property type="component" value="Unassembled WGS sequence"/>
</dbReference>
<comment type="caution">
    <text evidence="1">The sequence shown here is derived from an EMBL/GenBank/DDBJ whole genome shotgun (WGS) entry which is preliminary data.</text>
</comment>
<dbReference type="PANTHER" id="PTHR21301">
    <property type="entry name" value="REVERSE TRANSCRIPTASE"/>
    <property type="match status" value="1"/>
</dbReference>
<organism evidence="1 2">
    <name type="scientific">Patella caerulea</name>
    <name type="common">Rayed Mediterranean limpet</name>
    <dbReference type="NCBI Taxonomy" id="87958"/>
    <lineage>
        <taxon>Eukaryota</taxon>
        <taxon>Metazoa</taxon>
        <taxon>Spiralia</taxon>
        <taxon>Lophotrochozoa</taxon>
        <taxon>Mollusca</taxon>
        <taxon>Gastropoda</taxon>
        <taxon>Patellogastropoda</taxon>
        <taxon>Patelloidea</taxon>
        <taxon>Patellidae</taxon>
        <taxon>Patella</taxon>
    </lineage>
</organism>
<keyword evidence="2" id="KW-1185">Reference proteome</keyword>
<name>A0AAN8JGS8_PATCE</name>
<dbReference type="EMBL" id="JAZGQO010000010">
    <property type="protein sequence ID" value="KAK6175989.1"/>
    <property type="molecule type" value="Genomic_DNA"/>
</dbReference>
<evidence type="ECO:0000313" key="2">
    <source>
        <dbReference type="Proteomes" id="UP001347796"/>
    </source>
</evidence>
<protein>
    <submittedName>
        <fullName evidence="1">Uncharacterized protein</fullName>
    </submittedName>
</protein>
<accession>A0AAN8JGS8</accession>
<proteinExistence type="predicted"/>
<gene>
    <name evidence="1" type="ORF">SNE40_014360</name>
</gene>
<reference evidence="1 2" key="1">
    <citation type="submission" date="2024-01" db="EMBL/GenBank/DDBJ databases">
        <title>The genome of the rayed Mediterranean limpet Patella caerulea (Linnaeus, 1758).</title>
        <authorList>
            <person name="Anh-Thu Weber A."/>
            <person name="Halstead-Nussloch G."/>
        </authorList>
    </citation>
    <scope>NUCLEOTIDE SEQUENCE [LARGE SCALE GENOMIC DNA]</scope>
    <source>
        <strain evidence="1">AATW-2023a</strain>
        <tissue evidence="1">Whole specimen</tissue>
    </source>
</reference>